<dbReference type="AlphaFoldDB" id="A0A101KMQ8"/>
<dbReference type="Proteomes" id="UP000053176">
    <property type="component" value="Unassembled WGS sequence"/>
</dbReference>
<accession>A0A101KMQ8</accession>
<reference evidence="2 3" key="1">
    <citation type="submission" date="2015-12" db="EMBL/GenBank/DDBJ databases">
        <title>Draft genome sequence of Mesorhizobium sp. UFLA 01-765, a multitolerant efficient symbiont and plant-growth promoting strain isolated from Zn-mining soil using Leucaena leucocephala as a trap plant.</title>
        <authorList>
            <person name="Rangel W.M."/>
            <person name="Thijs S."/>
            <person name="Longatti S.M."/>
            <person name="Moreira F.M."/>
            <person name="Weyens N."/>
            <person name="Vangronsveld J."/>
            <person name="Van Hamme J.D."/>
            <person name="Bottos E.M."/>
            <person name="Rineau F."/>
        </authorList>
    </citation>
    <scope>NUCLEOTIDE SEQUENCE [LARGE SCALE GENOMIC DNA]</scope>
    <source>
        <strain evidence="2 3">UFLA 01-765</strain>
    </source>
</reference>
<dbReference type="SUPFAM" id="SSF52540">
    <property type="entry name" value="P-loop containing nucleoside triphosphate hydrolases"/>
    <property type="match status" value="1"/>
</dbReference>
<gene>
    <name evidence="2" type="ORF">AU467_32985</name>
</gene>
<dbReference type="EMBL" id="LPWA01000157">
    <property type="protein sequence ID" value="KUM23667.1"/>
    <property type="molecule type" value="Genomic_DNA"/>
</dbReference>
<protein>
    <submittedName>
        <fullName evidence="2">Phage infection protein</fullName>
    </submittedName>
</protein>
<feature type="coiled-coil region" evidence="1">
    <location>
        <begin position="104"/>
        <end position="142"/>
    </location>
</feature>
<dbReference type="OrthoDB" id="4770574at2"/>
<comment type="caution">
    <text evidence="2">The sequence shown here is derived from an EMBL/GenBank/DDBJ whole genome shotgun (WGS) entry which is preliminary data.</text>
</comment>
<evidence type="ECO:0000313" key="3">
    <source>
        <dbReference type="Proteomes" id="UP000053176"/>
    </source>
</evidence>
<organism evidence="2 3">
    <name type="scientific">Rhizobium loti</name>
    <name type="common">Mesorhizobium loti</name>
    <dbReference type="NCBI Taxonomy" id="381"/>
    <lineage>
        <taxon>Bacteria</taxon>
        <taxon>Pseudomonadati</taxon>
        <taxon>Pseudomonadota</taxon>
        <taxon>Alphaproteobacteria</taxon>
        <taxon>Hyphomicrobiales</taxon>
        <taxon>Phyllobacteriaceae</taxon>
        <taxon>Mesorhizobium</taxon>
    </lineage>
</organism>
<evidence type="ECO:0000256" key="1">
    <source>
        <dbReference type="SAM" id="Coils"/>
    </source>
</evidence>
<dbReference type="InterPro" id="IPR027417">
    <property type="entry name" value="P-loop_NTPase"/>
</dbReference>
<keyword evidence="1" id="KW-0175">Coiled coil</keyword>
<evidence type="ECO:0000313" key="2">
    <source>
        <dbReference type="EMBL" id="KUM23667.1"/>
    </source>
</evidence>
<feature type="coiled-coil region" evidence="1">
    <location>
        <begin position="334"/>
        <end position="361"/>
    </location>
</feature>
<name>A0A101KMQ8_RHILI</name>
<sequence>MEKLLMDLEHCYGIKKLKEELDFRKTSAIAIYAPNGAMKSSLAKTFQDVAAGEQSGDRIFKDRANKRVIADEKGAPLAPQSVMVVLPYEEVFGHNEKTSTLLVNSKLREEYERLNTGFEEAKQRLIAALKEHTRSKKDLEHEISSAFTQDGNQFYRALLRVQDELLKQKTAPFSSVKYDVIFDDKVLTMLDDKNVKASIDNYIKQYNQLIAKSTYFKKGTFTYYNASEIAKTLADNGFFRAKHSINLNSGAKLEITNEKELKELVEKEKEAISNDPELRKKFAAVEKLIQKNVNVRQFETYLSDNEELLPHLSNMPAFKEEVWKSYLFTFLDLYKDVVAKFQAAEKRREEIESAAAKERTQWAEVIEIFNDRFFVPFKLVPKNFTEVVLGQEPILSVGFTFEDGADTASVEHADLLATLSTGEKKALYILNIIFDIRVRQQMGQETLMVVDDVADSFDYKNKYAIIQYLKDVAEDQHFQQVILTHNFDFFRTIKSRFVGYGNCLMVSRNSSGITLSKAAGIDNIFVNDWKAHFFDDPKKRIASVPFMRNLIEFTKGDQDTEYLKLTSLLHWKADTANIAEVDLDSIYHGLFGAALAPAGDRSAPVLTGIYTAADSCLGAPDGANFENKIVLAVAIRLKAEQFMAAKIGDDAFLATIAQNQTAKLLGRYRKQFGTDPSLRVLDKVVLMTPENIHLNAFMYEPILDMSDEHLRKLYGDVSALT</sequence>
<proteinExistence type="predicted"/>